<accession>A0A8S5QAI3</accession>
<reference evidence="1" key="1">
    <citation type="journal article" date="2021" name="Proc. Natl. Acad. Sci. U.S.A.">
        <title>A Catalog of Tens of Thousands of Viruses from Human Metagenomes Reveals Hidden Associations with Chronic Diseases.</title>
        <authorList>
            <person name="Tisza M.J."/>
            <person name="Buck C.B."/>
        </authorList>
    </citation>
    <scope>NUCLEOTIDE SEQUENCE</scope>
    <source>
        <strain evidence="1">CtZ5d16</strain>
    </source>
</reference>
<evidence type="ECO:0000313" key="1">
    <source>
        <dbReference type="EMBL" id="DAE15516.1"/>
    </source>
</evidence>
<sequence length="68" mass="7710">MFRQCSCATAVLPGIPGHSGYRAGRGYYHYGESTDMLKNQRRNIDMQRLTQYFNGYAHGADPQPKTQP</sequence>
<organism evidence="1">
    <name type="scientific">Podoviridae sp. ctZ5d16</name>
    <dbReference type="NCBI Taxonomy" id="2825257"/>
    <lineage>
        <taxon>Viruses</taxon>
        <taxon>Duplodnaviria</taxon>
        <taxon>Heunggongvirae</taxon>
        <taxon>Uroviricota</taxon>
        <taxon>Caudoviricetes</taxon>
    </lineage>
</organism>
<protein>
    <submittedName>
        <fullName evidence="1">Uncharacterized protein</fullName>
    </submittedName>
</protein>
<name>A0A8S5QAI3_9CAUD</name>
<dbReference type="EMBL" id="BK015606">
    <property type="protein sequence ID" value="DAE15516.1"/>
    <property type="molecule type" value="Genomic_DNA"/>
</dbReference>
<proteinExistence type="predicted"/>